<dbReference type="PANTHER" id="PTHR11548">
    <property type="entry name" value="THYMIDYLATE SYNTHASE 1"/>
    <property type="match status" value="1"/>
</dbReference>
<dbReference type="PRINTS" id="PR00108">
    <property type="entry name" value="THYMDSNTHASE"/>
</dbReference>
<comment type="caution">
    <text evidence="5">The sequence shown here is derived from an EMBL/GenBank/DDBJ whole genome shotgun (WGS) entry which is preliminary data.</text>
</comment>
<evidence type="ECO:0000313" key="5">
    <source>
        <dbReference type="EMBL" id="MDO6967028.1"/>
    </source>
</evidence>
<dbReference type="Gene3D" id="3.30.572.10">
    <property type="entry name" value="Thymidylate synthase/dCMP hydroxymethylase domain"/>
    <property type="match status" value="1"/>
</dbReference>
<feature type="domain" description="Thymidylate synthase/dCMP hydroxymethylase" evidence="4">
    <location>
        <begin position="61"/>
        <end position="231"/>
    </location>
</feature>
<proteinExistence type="predicted"/>
<reference evidence="5" key="1">
    <citation type="journal article" date="2015" name="Int. J. Syst. Evol. Microbiol.">
        <title>Rhizobium alvei sp. nov., isolated from a freshwater river.</title>
        <authorList>
            <person name="Sheu S.Y."/>
            <person name="Huang H.W."/>
            <person name="Young C.C."/>
            <person name="Chen W.M."/>
        </authorList>
    </citation>
    <scope>NUCLEOTIDE SEQUENCE</scope>
    <source>
        <strain evidence="5">TNR-22</strain>
    </source>
</reference>
<dbReference type="EMBL" id="JAUOZU010000025">
    <property type="protein sequence ID" value="MDO6967028.1"/>
    <property type="molecule type" value="Genomic_DNA"/>
</dbReference>
<dbReference type="PANTHER" id="PTHR11548:SF9">
    <property type="entry name" value="THYMIDYLATE SYNTHASE"/>
    <property type="match status" value="1"/>
</dbReference>
<dbReference type="SUPFAM" id="SSF55831">
    <property type="entry name" value="Thymidylate synthase/dCMP hydroxymethylase"/>
    <property type="match status" value="1"/>
</dbReference>
<organism evidence="5 6">
    <name type="scientific">Rhizobium alvei</name>
    <dbReference type="NCBI Taxonomy" id="1132659"/>
    <lineage>
        <taxon>Bacteria</taxon>
        <taxon>Pseudomonadati</taxon>
        <taxon>Pseudomonadota</taxon>
        <taxon>Alphaproteobacteria</taxon>
        <taxon>Hyphomicrobiales</taxon>
        <taxon>Rhizobiaceae</taxon>
        <taxon>Rhizobium/Agrobacterium group</taxon>
        <taxon>Rhizobium</taxon>
    </lineage>
</organism>
<evidence type="ECO:0000256" key="2">
    <source>
        <dbReference type="ARBA" id="ARBA00022603"/>
    </source>
</evidence>
<dbReference type="InterPro" id="IPR000398">
    <property type="entry name" value="Thymidylate_synthase"/>
</dbReference>
<evidence type="ECO:0000256" key="1">
    <source>
        <dbReference type="ARBA" id="ARBA00011947"/>
    </source>
</evidence>
<dbReference type="RefSeq" id="WP_304378957.1">
    <property type="nucleotide sequence ID" value="NZ_JAUOZU010000025.1"/>
</dbReference>
<dbReference type="Pfam" id="PF00303">
    <property type="entry name" value="Thymidylat_synt"/>
    <property type="match status" value="1"/>
</dbReference>
<dbReference type="EC" id="2.1.1.45" evidence="1"/>
<dbReference type="CDD" id="cd00351">
    <property type="entry name" value="TS_Pyrimidine_HMase"/>
    <property type="match status" value="1"/>
</dbReference>
<keyword evidence="3 5" id="KW-0808">Transferase</keyword>
<gene>
    <name evidence="5" type="ORF">Q4481_23985</name>
</gene>
<evidence type="ECO:0000259" key="4">
    <source>
        <dbReference type="Pfam" id="PF00303"/>
    </source>
</evidence>
<protein>
    <recommendedName>
        <fullName evidence="1">thymidylate synthase</fullName>
        <ecNumber evidence="1">2.1.1.45</ecNumber>
    </recommendedName>
</protein>
<evidence type="ECO:0000256" key="3">
    <source>
        <dbReference type="ARBA" id="ARBA00022679"/>
    </source>
</evidence>
<dbReference type="InterPro" id="IPR045097">
    <property type="entry name" value="Thymidate_synth/dCMP_Mease"/>
</dbReference>
<dbReference type="GO" id="GO:0004799">
    <property type="term" value="F:thymidylate synthase activity"/>
    <property type="evidence" value="ECO:0007669"/>
    <property type="project" value="UniProtKB-EC"/>
</dbReference>
<accession>A0ABT8YUX1</accession>
<dbReference type="Proteomes" id="UP001174932">
    <property type="component" value="Unassembled WGS sequence"/>
</dbReference>
<sequence length="329" mass="37120">MYLCGEGIDEILIELYPLLLAGGVANVGSRGEMREELGVTFRMTKPRARISRSQDRGKPFSALGELLWYLGGLNTLEFIKEYIPDYAEDAEEGILAGAYGPRIHSMRGSINQLENVTTLLKANSTSKRAVIQLYDAADIAVHHKEIPCTTALQFIARDGRLHMSTTMRSNDAYKGLPHDVFCFTMLQEMMATRLGLDLGEYIHFASSMHVYDGSIEAMKQYVREGHQKTVQMPEMPPGDAFSITDILLRAEGEIRAGKKISAADFSSEHYWADIIRLLQVFWATKRRNAPGFEDLTELKAEFQDDVYRAYLDRRLKTRILRDAKIIGAV</sequence>
<name>A0ABT8YUX1_9HYPH</name>
<dbReference type="GO" id="GO:0032259">
    <property type="term" value="P:methylation"/>
    <property type="evidence" value="ECO:0007669"/>
    <property type="project" value="UniProtKB-KW"/>
</dbReference>
<dbReference type="InterPro" id="IPR036926">
    <property type="entry name" value="Thymidate_synth/dCMP_Mease_sf"/>
</dbReference>
<reference evidence="5" key="2">
    <citation type="submission" date="2023-07" db="EMBL/GenBank/DDBJ databases">
        <authorList>
            <person name="Shen H."/>
        </authorList>
    </citation>
    <scope>NUCLEOTIDE SEQUENCE</scope>
    <source>
        <strain evidence="5">TNR-22</strain>
    </source>
</reference>
<keyword evidence="6" id="KW-1185">Reference proteome</keyword>
<keyword evidence="2 5" id="KW-0489">Methyltransferase</keyword>
<dbReference type="InterPro" id="IPR023451">
    <property type="entry name" value="Thymidate_synth/dCMP_Mease_dom"/>
</dbReference>
<evidence type="ECO:0000313" key="6">
    <source>
        <dbReference type="Proteomes" id="UP001174932"/>
    </source>
</evidence>